<evidence type="ECO:0000256" key="8">
    <source>
        <dbReference type="SAM" id="Phobius"/>
    </source>
</evidence>
<keyword evidence="5 8" id="KW-1133">Transmembrane helix</keyword>
<dbReference type="PANTHER" id="PTHR30561">
    <property type="entry name" value="SMR FAMILY PROTON-DEPENDENT DRUG EFFLUX TRANSPORTER SUGE"/>
    <property type="match status" value="1"/>
</dbReference>
<dbReference type="SUPFAM" id="SSF103481">
    <property type="entry name" value="Multidrug resistance efflux transporter EmrE"/>
    <property type="match status" value="1"/>
</dbReference>
<evidence type="ECO:0000313" key="10">
    <source>
        <dbReference type="Proteomes" id="UP000018296"/>
    </source>
</evidence>
<dbReference type="EMBL" id="AWTC01000004">
    <property type="protein sequence ID" value="EST12610.1"/>
    <property type="molecule type" value="Genomic_DNA"/>
</dbReference>
<dbReference type="Pfam" id="PF00893">
    <property type="entry name" value="Multi_Drug_Res"/>
    <property type="match status" value="1"/>
</dbReference>
<evidence type="ECO:0000256" key="5">
    <source>
        <dbReference type="ARBA" id="ARBA00022989"/>
    </source>
</evidence>
<dbReference type="Gene3D" id="1.10.3730.20">
    <property type="match status" value="1"/>
</dbReference>
<dbReference type="OrthoDB" id="21828at2"/>
<dbReference type="PATRIC" id="fig|1395513.3.peg.1134"/>
<name>V6IYV1_9BACL</name>
<dbReference type="eggNOG" id="COG2076">
    <property type="taxonomic scope" value="Bacteria"/>
</dbReference>
<gene>
    <name evidence="9" type="ORF">P343_05560</name>
</gene>
<feature type="transmembrane region" description="Helical" evidence="8">
    <location>
        <begin position="26"/>
        <end position="46"/>
    </location>
</feature>
<dbReference type="Proteomes" id="UP000018296">
    <property type="component" value="Unassembled WGS sequence"/>
</dbReference>
<evidence type="ECO:0000256" key="7">
    <source>
        <dbReference type="RuleBase" id="RU003942"/>
    </source>
</evidence>
<keyword evidence="3" id="KW-1003">Cell membrane</keyword>
<evidence type="ECO:0000256" key="6">
    <source>
        <dbReference type="ARBA" id="ARBA00023136"/>
    </source>
</evidence>
<dbReference type="FunFam" id="1.10.3730.20:FF:000001">
    <property type="entry name" value="Quaternary ammonium compound resistance transporter SugE"/>
    <property type="match status" value="1"/>
</dbReference>
<dbReference type="GO" id="GO:0022857">
    <property type="term" value="F:transmembrane transporter activity"/>
    <property type="evidence" value="ECO:0007669"/>
    <property type="project" value="InterPro"/>
</dbReference>
<accession>V6IYV1</accession>
<keyword evidence="2" id="KW-0813">Transport</keyword>
<dbReference type="PANTHER" id="PTHR30561:SF1">
    <property type="entry name" value="MULTIDRUG TRANSPORTER EMRE"/>
    <property type="match status" value="1"/>
</dbReference>
<dbReference type="STRING" id="1395513.P343_05560"/>
<comment type="caution">
    <text evidence="9">The sequence shown here is derived from an EMBL/GenBank/DDBJ whole genome shotgun (WGS) entry which is preliminary data.</text>
</comment>
<dbReference type="InterPro" id="IPR037185">
    <property type="entry name" value="EmrE-like"/>
</dbReference>
<evidence type="ECO:0000256" key="2">
    <source>
        <dbReference type="ARBA" id="ARBA00022448"/>
    </source>
</evidence>
<dbReference type="InterPro" id="IPR000390">
    <property type="entry name" value="Small_drug/metabolite_transptr"/>
</dbReference>
<evidence type="ECO:0000256" key="3">
    <source>
        <dbReference type="ARBA" id="ARBA00022475"/>
    </source>
</evidence>
<keyword evidence="4 7" id="KW-0812">Transmembrane</keyword>
<comment type="subcellular location">
    <subcellularLocation>
        <location evidence="1 7">Cell membrane</location>
        <topology evidence="1 7">Multi-pass membrane protein</topology>
    </subcellularLocation>
</comment>
<evidence type="ECO:0000313" key="9">
    <source>
        <dbReference type="EMBL" id="EST12610.1"/>
    </source>
</evidence>
<organism evidence="9 10">
    <name type="scientific">Sporolactobacillus laevolacticus DSM 442</name>
    <dbReference type="NCBI Taxonomy" id="1395513"/>
    <lineage>
        <taxon>Bacteria</taxon>
        <taxon>Bacillati</taxon>
        <taxon>Bacillota</taxon>
        <taxon>Bacilli</taxon>
        <taxon>Bacillales</taxon>
        <taxon>Sporolactobacillaceae</taxon>
        <taxon>Sporolactobacillus</taxon>
    </lineage>
</organism>
<comment type="similarity">
    <text evidence="7">Belongs to the drug/metabolite transporter (DMT) superfamily. Small multidrug resistance (SMR) (TC 2.A.7.1) family.</text>
</comment>
<protein>
    <submittedName>
        <fullName evidence="9">Membrane protein</fullName>
    </submittedName>
</protein>
<evidence type="ECO:0000256" key="1">
    <source>
        <dbReference type="ARBA" id="ARBA00004651"/>
    </source>
</evidence>
<sequence>MSWLYLGLAIMFEVYGTVLMKYSKGLSNLSLDVLMMLSYIISLSMLPLALKKIEIGTAYAVWSGMGIVFIVTIGVIFFKESLSLQKIVFIAFIVIGAIGLNLVGEAH</sequence>
<dbReference type="GO" id="GO:0005886">
    <property type="term" value="C:plasma membrane"/>
    <property type="evidence" value="ECO:0007669"/>
    <property type="project" value="UniProtKB-SubCell"/>
</dbReference>
<dbReference type="AlphaFoldDB" id="V6IYV1"/>
<dbReference type="RefSeq" id="WP_023509410.1">
    <property type="nucleotide sequence ID" value="NZ_AWTC01000004.1"/>
</dbReference>
<feature type="transmembrane region" description="Helical" evidence="8">
    <location>
        <begin position="58"/>
        <end position="78"/>
    </location>
</feature>
<reference evidence="9 10" key="1">
    <citation type="journal article" date="2013" name="Genome Announc.">
        <title>Genome Sequence of Sporolactobacillus laevolacticus DSM442, an Efficient Polymer-Grade D-Lactate Producer from Agricultural Waste Cottonseed as a Nitrogen Source.</title>
        <authorList>
            <person name="Wang H."/>
            <person name="Wang L."/>
            <person name="Ju J."/>
            <person name="Yu B."/>
            <person name="Ma Y."/>
        </authorList>
    </citation>
    <scope>NUCLEOTIDE SEQUENCE [LARGE SCALE GENOMIC DNA]</scope>
    <source>
        <strain evidence="9 10">DSM 442</strain>
    </source>
</reference>
<feature type="transmembrane region" description="Helical" evidence="8">
    <location>
        <begin position="84"/>
        <end position="103"/>
    </location>
</feature>
<keyword evidence="6 8" id="KW-0472">Membrane</keyword>
<dbReference type="InterPro" id="IPR045324">
    <property type="entry name" value="Small_multidrug_res"/>
</dbReference>
<keyword evidence="10" id="KW-1185">Reference proteome</keyword>
<evidence type="ECO:0000256" key="4">
    <source>
        <dbReference type="ARBA" id="ARBA00022692"/>
    </source>
</evidence>
<proteinExistence type="inferred from homology"/>